<reference evidence="1 2" key="1">
    <citation type="submission" date="2014-04" db="EMBL/GenBank/DDBJ databases">
        <title>The Genome Sequence of Thermoanaerobaculum aquaticum MP-01, The First Cultivated Group 23 Acidobacterium.</title>
        <authorList>
            <person name="Stamps B.W."/>
            <person name="Losey N.A."/>
            <person name="Lawson P.A."/>
            <person name="Stevenson B.S."/>
        </authorList>
    </citation>
    <scope>NUCLEOTIDE SEQUENCE [LARGE SCALE GENOMIC DNA]</scope>
    <source>
        <strain evidence="1 2">MP-01</strain>
    </source>
</reference>
<sequence length="112" mass="12861">MQQDQSLQLPRGGEAGYEPKEGVITVHYRFDPEAGGICSEPPGGVSSFLKQAFVPHFGAEFFMHVRFVREADRALGVQVEVTQSKGVKKAVFDAEMERFKELYLRYLRRHWR</sequence>
<gene>
    <name evidence="1" type="ORF">EG19_09215</name>
</gene>
<name>A0A062XU64_9BACT</name>
<dbReference type="EMBL" id="JMFG01000040">
    <property type="protein sequence ID" value="KDA52869.1"/>
    <property type="molecule type" value="Genomic_DNA"/>
</dbReference>
<comment type="caution">
    <text evidence="1">The sequence shown here is derived from an EMBL/GenBank/DDBJ whole genome shotgun (WGS) entry which is preliminary data.</text>
</comment>
<organism evidence="1 2">
    <name type="scientific">Thermoanaerobaculum aquaticum</name>
    <dbReference type="NCBI Taxonomy" id="1312852"/>
    <lineage>
        <taxon>Bacteria</taxon>
        <taxon>Pseudomonadati</taxon>
        <taxon>Acidobacteriota</taxon>
        <taxon>Thermoanaerobaculia</taxon>
        <taxon>Thermoanaerobaculales</taxon>
        <taxon>Thermoanaerobaculaceae</taxon>
        <taxon>Thermoanaerobaculum</taxon>
    </lineage>
</organism>
<dbReference type="Proteomes" id="UP000027284">
    <property type="component" value="Unassembled WGS sequence"/>
</dbReference>
<proteinExistence type="predicted"/>
<evidence type="ECO:0000313" key="1">
    <source>
        <dbReference type="EMBL" id="KDA52869.1"/>
    </source>
</evidence>
<accession>A0A062XU64</accession>
<keyword evidence="2" id="KW-1185">Reference proteome</keyword>
<evidence type="ECO:0000313" key="2">
    <source>
        <dbReference type="Proteomes" id="UP000027284"/>
    </source>
</evidence>
<dbReference type="AlphaFoldDB" id="A0A062XU64"/>
<protein>
    <submittedName>
        <fullName evidence="1">Uncharacterized protein</fullName>
    </submittedName>
</protein>